<dbReference type="InterPro" id="IPR003690">
    <property type="entry name" value="MTERF"/>
</dbReference>
<dbReference type="AlphaFoldDB" id="A0A8K0E4F3"/>
<dbReference type="Proteomes" id="UP000796880">
    <property type="component" value="Unassembled WGS sequence"/>
</dbReference>
<keyword evidence="2" id="KW-0805">Transcription regulation</keyword>
<dbReference type="GO" id="GO:0006353">
    <property type="term" value="P:DNA-templated transcription termination"/>
    <property type="evidence" value="ECO:0007669"/>
    <property type="project" value="UniProtKB-KW"/>
</dbReference>
<dbReference type="SMART" id="SM00733">
    <property type="entry name" value="Mterf"/>
    <property type="match status" value="4"/>
</dbReference>
<gene>
    <name evidence="4" type="ORF">FNV43_RR18364</name>
</gene>
<evidence type="ECO:0008006" key="6">
    <source>
        <dbReference type="Google" id="ProtNLM"/>
    </source>
</evidence>
<sequence length="562" mass="64004">MPVSKPFFTILSHYFSTTTATTTTRVQKLPSLSKIHIKYKSQAIQQAQKALTEYLHTTRSLPFTYAEHIAKNSLFSLSTLIKKIDFSVSTFSRNFTKLLRYHPINEFEFFFESIGIDYSEVPGFLPPNKFFFSEDGTVLNAACALSGFGFPWNMLGKLYREDVLIFSKSSAELTARLSQFKEHGFSNLSVVSLCLAFPHLLSGEGELGGYIEALFDDFKMVLIEFNLGSCVEGNVDACYEVCRKMRVFYDLGCEKGKVGELMSRKKNLFLQCPPEVLVQKADYFSKFGTEKGEVALLLLQSPEILNIDLETPVISVLGFLKHFGLSKGKLESVRQQYPHVLGRNKMANLPHLMRALDLHDCLFKRIMSSHELLATYAISNPIEDMDKEYLNGLERIQSSRTPMHTMNKLNFMHGIGFGENALTIKVLSHLHGSSSELQARFDFLLNRGIKFSKLCKMMRMTPKILSQNPESLEQKVNFLCQDMGSSLQYLDIFPAFLCFDLENRIKPRYRFHVWLTESGLCAKGYSIASLIATSEKSFVTRLYGIHPAVPKRWLECFSFKSY</sequence>
<name>A0A8K0E4F3_9ROSA</name>
<keyword evidence="5" id="KW-1185">Reference proteome</keyword>
<comment type="similarity">
    <text evidence="1">Belongs to the mTERF family.</text>
</comment>
<dbReference type="Pfam" id="PF02536">
    <property type="entry name" value="mTERF"/>
    <property type="match status" value="2"/>
</dbReference>
<dbReference type="Gene3D" id="1.25.70.10">
    <property type="entry name" value="Transcription termination factor 3, mitochondrial"/>
    <property type="match status" value="3"/>
</dbReference>
<dbReference type="InterPro" id="IPR038538">
    <property type="entry name" value="MTERF_sf"/>
</dbReference>
<proteinExistence type="inferred from homology"/>
<keyword evidence="2" id="KW-0804">Transcription</keyword>
<protein>
    <recommendedName>
        <fullName evidence="6">Transcription termination factor MTEF18, mitochondrial</fullName>
    </recommendedName>
</protein>
<dbReference type="GO" id="GO:0003676">
    <property type="term" value="F:nucleic acid binding"/>
    <property type="evidence" value="ECO:0007669"/>
    <property type="project" value="InterPro"/>
</dbReference>
<evidence type="ECO:0000313" key="4">
    <source>
        <dbReference type="EMBL" id="KAF3440086.1"/>
    </source>
</evidence>
<keyword evidence="2" id="KW-0806">Transcription termination</keyword>
<evidence type="ECO:0000313" key="5">
    <source>
        <dbReference type="Proteomes" id="UP000796880"/>
    </source>
</evidence>
<keyword evidence="3" id="KW-0809">Transit peptide</keyword>
<dbReference type="EMBL" id="VOIH02000008">
    <property type="protein sequence ID" value="KAF3440086.1"/>
    <property type="molecule type" value="Genomic_DNA"/>
</dbReference>
<dbReference type="PANTHER" id="PTHR13068:SF113">
    <property type="entry name" value="TRANSCRIPTION TERMINATION FACTOR MTEF18, MITOCHONDRIAL"/>
    <property type="match status" value="1"/>
</dbReference>
<organism evidence="4 5">
    <name type="scientific">Rhamnella rubrinervis</name>
    <dbReference type="NCBI Taxonomy" id="2594499"/>
    <lineage>
        <taxon>Eukaryota</taxon>
        <taxon>Viridiplantae</taxon>
        <taxon>Streptophyta</taxon>
        <taxon>Embryophyta</taxon>
        <taxon>Tracheophyta</taxon>
        <taxon>Spermatophyta</taxon>
        <taxon>Magnoliopsida</taxon>
        <taxon>eudicotyledons</taxon>
        <taxon>Gunneridae</taxon>
        <taxon>Pentapetalae</taxon>
        <taxon>rosids</taxon>
        <taxon>fabids</taxon>
        <taxon>Rosales</taxon>
        <taxon>Rhamnaceae</taxon>
        <taxon>rhamnoid group</taxon>
        <taxon>Rhamneae</taxon>
        <taxon>Rhamnella</taxon>
    </lineage>
</organism>
<dbReference type="OrthoDB" id="899381at2759"/>
<dbReference type="FunFam" id="1.25.70.10:FF:000017">
    <property type="entry name" value="Transcription termination factor MTEF18, mitochondrial"/>
    <property type="match status" value="1"/>
</dbReference>
<evidence type="ECO:0000256" key="3">
    <source>
        <dbReference type="ARBA" id="ARBA00022946"/>
    </source>
</evidence>
<reference evidence="4" key="1">
    <citation type="submission" date="2020-03" db="EMBL/GenBank/DDBJ databases">
        <title>A high-quality chromosome-level genome assembly of a woody plant with both climbing and erect habits, Rhamnella rubrinervis.</title>
        <authorList>
            <person name="Lu Z."/>
            <person name="Yang Y."/>
            <person name="Zhu X."/>
            <person name="Sun Y."/>
        </authorList>
    </citation>
    <scope>NUCLEOTIDE SEQUENCE</scope>
    <source>
        <strain evidence="4">BYM</strain>
        <tissue evidence="4">Leaf</tissue>
    </source>
</reference>
<comment type="caution">
    <text evidence="4">The sequence shown here is derived from an EMBL/GenBank/DDBJ whole genome shotgun (WGS) entry which is preliminary data.</text>
</comment>
<accession>A0A8K0E4F3</accession>
<evidence type="ECO:0000256" key="2">
    <source>
        <dbReference type="ARBA" id="ARBA00022472"/>
    </source>
</evidence>
<evidence type="ECO:0000256" key="1">
    <source>
        <dbReference type="ARBA" id="ARBA00007692"/>
    </source>
</evidence>
<dbReference type="PANTHER" id="PTHR13068">
    <property type="entry name" value="CGI-12 PROTEIN-RELATED"/>
    <property type="match status" value="1"/>
</dbReference>